<gene>
    <name evidence="1" type="ORF">EcCFBP13530_16160</name>
</gene>
<dbReference type="Pfam" id="PF06688">
    <property type="entry name" value="DUF1187"/>
    <property type="match status" value="1"/>
</dbReference>
<protein>
    <recommendedName>
        <fullName evidence="3">DUF1187 family protein</fullName>
    </recommendedName>
</protein>
<comment type="caution">
    <text evidence="1">The sequence shown here is derived from an EMBL/GenBank/DDBJ whole genome shotgun (WGS) entry which is preliminary data.</text>
</comment>
<dbReference type="RefSeq" id="WP_137272983.1">
    <property type="nucleotide sequence ID" value="NZ_QGAL01000004.1"/>
</dbReference>
<dbReference type="AlphaFoldDB" id="A0AB38P440"/>
<organism evidence="1 2">
    <name type="scientific">Enterobacter cancerogenus</name>
    <dbReference type="NCBI Taxonomy" id="69218"/>
    <lineage>
        <taxon>Bacteria</taxon>
        <taxon>Pseudomonadati</taxon>
        <taxon>Pseudomonadota</taxon>
        <taxon>Gammaproteobacteria</taxon>
        <taxon>Enterobacterales</taxon>
        <taxon>Enterobacteriaceae</taxon>
        <taxon>Enterobacter</taxon>
        <taxon>Enterobacter cloacae complex</taxon>
    </lineage>
</organism>
<proteinExistence type="predicted"/>
<dbReference type="EMBL" id="QGAL01000004">
    <property type="protein sequence ID" value="TKK17868.1"/>
    <property type="molecule type" value="Genomic_DNA"/>
</dbReference>
<accession>A0AB38P440</accession>
<name>A0AB38P440_9ENTR</name>
<reference evidence="1 2" key="1">
    <citation type="journal article" date="2019" name="Sci. Rep.">
        <title>Differences in resource use lead to coexistence of seed-transmitted microbial populations.</title>
        <authorList>
            <person name="Torres-Cortes G."/>
            <person name="Garcia B.J."/>
            <person name="Compant S."/>
            <person name="Rezki S."/>
            <person name="Jones P."/>
            <person name="Preveaux A."/>
            <person name="Briand M."/>
            <person name="Roulet A."/>
            <person name="Bouchez O."/>
            <person name="Jacobson D."/>
            <person name="Barret M."/>
        </authorList>
    </citation>
    <scope>NUCLEOTIDE SEQUENCE [LARGE SCALE GENOMIC DNA]</scope>
    <source>
        <strain evidence="1 2">CFBP13530</strain>
    </source>
</reference>
<evidence type="ECO:0008006" key="3">
    <source>
        <dbReference type="Google" id="ProtNLM"/>
    </source>
</evidence>
<dbReference type="Proteomes" id="UP000306327">
    <property type="component" value="Unassembled WGS sequence"/>
</dbReference>
<evidence type="ECO:0000313" key="1">
    <source>
        <dbReference type="EMBL" id="TKK17868.1"/>
    </source>
</evidence>
<sequence length="64" mass="7358">MYRITAVINKAVGSPVSLTYYSARSLTQTQCENMLSRDKEVGEIHGYRVRLTEFCCEKVNVIKR</sequence>
<evidence type="ECO:0000313" key="2">
    <source>
        <dbReference type="Proteomes" id="UP000306327"/>
    </source>
</evidence>
<dbReference type="InterPro" id="IPR009572">
    <property type="entry name" value="DUF1187"/>
</dbReference>